<reference evidence="4" key="1">
    <citation type="submission" date="2021-01" db="EMBL/GenBank/DDBJ databases">
        <authorList>
            <person name="Corre E."/>
            <person name="Pelletier E."/>
            <person name="Niang G."/>
            <person name="Scheremetjew M."/>
            <person name="Finn R."/>
            <person name="Kale V."/>
            <person name="Holt S."/>
            <person name="Cochrane G."/>
            <person name="Meng A."/>
            <person name="Brown T."/>
            <person name="Cohen L."/>
        </authorList>
    </citation>
    <scope>NUCLEOTIDE SEQUENCE</scope>
    <source>
        <strain evidence="4">UTEX LB 985</strain>
    </source>
</reference>
<name>A0A7S2DGD4_9EUKA</name>
<dbReference type="GO" id="GO:0097730">
    <property type="term" value="C:non-motile cilium"/>
    <property type="evidence" value="ECO:0007669"/>
    <property type="project" value="TreeGrafter"/>
</dbReference>
<accession>A0A7S2DGD4</accession>
<dbReference type="AlphaFoldDB" id="A0A7S2DGD4"/>
<organism evidence="4">
    <name type="scientific">Haptolina brevifila</name>
    <dbReference type="NCBI Taxonomy" id="156173"/>
    <lineage>
        <taxon>Eukaryota</taxon>
        <taxon>Haptista</taxon>
        <taxon>Haptophyta</taxon>
        <taxon>Prymnesiophyceae</taxon>
        <taxon>Prymnesiales</taxon>
        <taxon>Prymnesiaceae</taxon>
        <taxon>Haptolina</taxon>
    </lineage>
</organism>
<feature type="coiled-coil region" evidence="2">
    <location>
        <begin position="659"/>
        <end position="726"/>
    </location>
</feature>
<dbReference type="PANTHER" id="PTHR44117:SF1">
    <property type="entry name" value="INTRAFLAGELLAR TRANSPORT PROTEIN 88 HOMOLOG"/>
    <property type="match status" value="1"/>
</dbReference>
<evidence type="ECO:0000256" key="3">
    <source>
        <dbReference type="SAM" id="MobiDB-lite"/>
    </source>
</evidence>
<dbReference type="SUPFAM" id="SSF48452">
    <property type="entry name" value="TPR-like"/>
    <property type="match status" value="2"/>
</dbReference>
<proteinExistence type="predicted"/>
<protein>
    <submittedName>
        <fullName evidence="4">Uncharacterized protein</fullName>
    </submittedName>
</protein>
<keyword evidence="2" id="KW-0175">Coiled coil</keyword>
<dbReference type="GO" id="GO:0019894">
    <property type="term" value="F:kinesin binding"/>
    <property type="evidence" value="ECO:0007669"/>
    <property type="project" value="TreeGrafter"/>
</dbReference>
<dbReference type="InterPro" id="IPR011990">
    <property type="entry name" value="TPR-like_helical_dom_sf"/>
</dbReference>
<dbReference type="GO" id="GO:0097546">
    <property type="term" value="C:ciliary base"/>
    <property type="evidence" value="ECO:0007669"/>
    <property type="project" value="TreeGrafter"/>
</dbReference>
<dbReference type="Gene3D" id="1.25.40.10">
    <property type="entry name" value="Tetratricopeptide repeat domain"/>
    <property type="match status" value="2"/>
</dbReference>
<dbReference type="Pfam" id="PF13432">
    <property type="entry name" value="TPR_16"/>
    <property type="match status" value="1"/>
</dbReference>
<dbReference type="EMBL" id="HBGU01031010">
    <property type="protein sequence ID" value="CAD9453474.1"/>
    <property type="molecule type" value="Transcribed_RNA"/>
</dbReference>
<dbReference type="InterPro" id="IPR019734">
    <property type="entry name" value="TPR_rpt"/>
</dbReference>
<feature type="repeat" description="TPR" evidence="1">
    <location>
        <begin position="542"/>
        <end position="575"/>
    </location>
</feature>
<keyword evidence="1" id="KW-0802">TPR repeat</keyword>
<dbReference type="GO" id="GO:0036064">
    <property type="term" value="C:ciliary basal body"/>
    <property type="evidence" value="ECO:0007669"/>
    <property type="project" value="TreeGrafter"/>
</dbReference>
<dbReference type="SMART" id="SM00028">
    <property type="entry name" value="TPR"/>
    <property type="match status" value="10"/>
</dbReference>
<feature type="region of interest" description="Disordered" evidence="3">
    <location>
        <begin position="1"/>
        <end position="62"/>
    </location>
</feature>
<dbReference type="GO" id="GO:1905515">
    <property type="term" value="P:non-motile cilium assembly"/>
    <property type="evidence" value="ECO:0007669"/>
    <property type="project" value="TreeGrafter"/>
</dbReference>
<feature type="repeat" description="TPR" evidence="1">
    <location>
        <begin position="440"/>
        <end position="473"/>
    </location>
</feature>
<dbReference type="Pfam" id="PF13424">
    <property type="entry name" value="TPR_12"/>
    <property type="match status" value="1"/>
</dbReference>
<dbReference type="GO" id="GO:0005814">
    <property type="term" value="C:centriole"/>
    <property type="evidence" value="ECO:0007669"/>
    <property type="project" value="TreeGrafter"/>
</dbReference>
<gene>
    <name evidence="4" type="ORF">CBRE1094_LOCUS16966</name>
</gene>
<dbReference type="PROSITE" id="PS50005">
    <property type="entry name" value="TPR"/>
    <property type="match status" value="4"/>
</dbReference>
<evidence type="ECO:0000313" key="4">
    <source>
        <dbReference type="EMBL" id="CAD9453474.1"/>
    </source>
</evidence>
<evidence type="ECO:0000256" key="1">
    <source>
        <dbReference type="PROSITE-ProRule" id="PRU00339"/>
    </source>
</evidence>
<evidence type="ECO:0000256" key="2">
    <source>
        <dbReference type="SAM" id="Coils"/>
    </source>
</evidence>
<feature type="repeat" description="TPR" evidence="1">
    <location>
        <begin position="161"/>
        <end position="194"/>
    </location>
</feature>
<sequence length="726" mass="83149">MSRAGGGGSEENRPMTAVRAAGYTAHGKGQGANGTFDPMGGGNTMAGRGPAPPLLQRADNSPEDKCREMEKEVNGLIEESAKLSLQKQYQAALDRAKEAGKLERQLCKKREENGLADQINIDLTYSVCFNLANQHHCCGMYMEALNAYSLIVKNKQYAQSGRLRVNMGNIYYEQKKYSAAIKMYRMALDQIPNTGREIRYKIMRNIGNAFVRLGQFQDAIASYDQIMDGSADLQTGFNLVLCYYAAGEKERMKKAFSRLLSVRELGMEDEDAVAAELDDVLQEDGLKDQLRAKQRQSNKYLSIAAKLLAPVIENDIVSGFNWVCDMLRANQHQALATEMEIAKALYFMRSKEFDKAIETLKSYEKKDQTLVAHAATNLSFIYFHEADYPSAIKYADIAMKHNRYNAKALVNKGNCMFMRADYEHARAMYQEAMGAEADCLEAIYNLGVVNKRLGELPQALGLFEKLHQIIPNSVEVMWQIADLFDQSNQLRSAITWFKRLNARVPTDPSVFARLGNIYLKEDDEAQAFHYHQESYRYFPVNMNVISWLGAYFVKNEMYEKAVAYFERAAQIQPQEVKWKLMVASCHRRSGDYALAFEIYRAIHADFPDNIECLRYLVHICDDLGKKDQSHDYVVKLRAVERALEQSGGGPGTMDAQTLAAQQSQQQQQQQLQQQQLQQQQMQQQQQEWEQLQQQALQQQQWQEAQQQQFQEQLEQQQQQWQRWQQQ</sequence>
<dbReference type="PANTHER" id="PTHR44117">
    <property type="entry name" value="INTRAFLAGELLAR TRANSPORT PROTEIN 88 HOMOLOG"/>
    <property type="match status" value="1"/>
</dbReference>
<feature type="repeat" description="TPR" evidence="1">
    <location>
        <begin position="508"/>
        <end position="541"/>
    </location>
</feature>
<dbReference type="GO" id="GO:0042073">
    <property type="term" value="P:intraciliary transport"/>
    <property type="evidence" value="ECO:0007669"/>
    <property type="project" value="TreeGrafter"/>
</dbReference>